<keyword evidence="3 4" id="KW-0479">Metal-binding</keyword>
<dbReference type="GO" id="GO:1900705">
    <property type="term" value="P:negative regulation of siderophore biosynthetic process"/>
    <property type="evidence" value="ECO:0007669"/>
    <property type="project" value="TreeGrafter"/>
</dbReference>
<dbReference type="GO" id="GO:0005829">
    <property type="term" value="C:cytosol"/>
    <property type="evidence" value="ECO:0007669"/>
    <property type="project" value="TreeGrafter"/>
</dbReference>
<dbReference type="InterPro" id="IPR036390">
    <property type="entry name" value="WH_DNA-bd_sf"/>
</dbReference>
<dbReference type="PANTHER" id="PTHR33202">
    <property type="entry name" value="ZINC UPTAKE REGULATION PROTEIN"/>
    <property type="match status" value="1"/>
</dbReference>
<dbReference type="Gene3D" id="1.10.10.10">
    <property type="entry name" value="Winged helix-like DNA-binding domain superfamily/Winged helix DNA-binding domain"/>
    <property type="match status" value="1"/>
</dbReference>
<keyword evidence="3 4" id="KW-0408">Iron</keyword>
<dbReference type="GO" id="GO:0000976">
    <property type="term" value="F:transcription cis-regulatory region binding"/>
    <property type="evidence" value="ECO:0007669"/>
    <property type="project" value="TreeGrafter"/>
</dbReference>
<comment type="subcellular location">
    <subcellularLocation>
        <location evidence="4">Cytoplasm</location>
    </subcellularLocation>
</comment>
<dbReference type="InterPro" id="IPR036388">
    <property type="entry name" value="WH-like_DNA-bd_sf"/>
</dbReference>
<dbReference type="PANTHER" id="PTHR33202:SF2">
    <property type="entry name" value="FERRIC UPTAKE REGULATION PROTEIN"/>
    <property type="match status" value="1"/>
</dbReference>
<accession>A0A7Z2JJY1</accession>
<keyword evidence="4" id="KW-0805">Transcription regulation</keyword>
<feature type="binding site" evidence="3">
    <location>
        <position position="98"/>
    </location>
    <ligand>
        <name>Fe cation</name>
        <dbReference type="ChEBI" id="CHEBI:24875"/>
    </ligand>
</feature>
<comment type="subunit">
    <text evidence="1 4">Homodimer.</text>
</comment>
<dbReference type="GO" id="GO:0003700">
    <property type="term" value="F:DNA-binding transcription factor activity"/>
    <property type="evidence" value="ECO:0007669"/>
    <property type="project" value="UniProtKB-UniRule"/>
</dbReference>
<dbReference type="EMBL" id="CP046916">
    <property type="protein sequence ID" value="QGZ66743.1"/>
    <property type="molecule type" value="Genomic_DNA"/>
</dbReference>
<protein>
    <recommendedName>
        <fullName evidence="2 4">Ferric uptake regulation protein</fullName>
    </recommendedName>
</protein>
<keyword evidence="4" id="KW-0804">Transcription</keyword>
<dbReference type="InterPro" id="IPR002481">
    <property type="entry name" value="FUR"/>
</dbReference>
<evidence type="ECO:0000313" key="6">
    <source>
        <dbReference type="Proteomes" id="UP000433577"/>
    </source>
</evidence>
<dbReference type="KEGG" id="pacs:FAZ98_33920"/>
<dbReference type="OrthoDB" id="8811501at2"/>
<reference evidence="5 6" key="1">
    <citation type="submission" date="2019-12" db="EMBL/GenBank/DDBJ databases">
        <title>Paraburkholderia acidiphila 7Q-K02 sp. nov and Paraburkholderia acidisoli DHF22 sp. nov., two strains isolated from forest soil.</title>
        <authorList>
            <person name="Gao Z."/>
            <person name="Qiu L."/>
        </authorList>
    </citation>
    <scope>NUCLEOTIDE SEQUENCE [LARGE SCALE GENOMIC DNA]</scope>
    <source>
        <strain evidence="5 6">DHF22</strain>
    </source>
</reference>
<dbReference type="AlphaFoldDB" id="A0A7Z2JJY1"/>
<evidence type="ECO:0000256" key="3">
    <source>
        <dbReference type="PIRSR" id="PIRSR602481-2"/>
    </source>
</evidence>
<sequence length="151" mass="16723">MSDLHPHTGRFMGRWPAPELKRTRSREVVLALLYAALREDTHLGAEAFYRRALQAGWSISLSSVYRALADFEQLGLIQVHAFAGLRKVYELDAGQSHDHLVNVDTGEISHLPAPAMDACCAAVAEENGLKVVRRAVTLYVRAIEPIMKSGE</sequence>
<keyword evidence="4" id="KW-0238">DNA-binding</keyword>
<proteinExistence type="inferred from homology"/>
<comment type="cofactor">
    <cofactor evidence="3">
        <name>Mn(2+)</name>
        <dbReference type="ChEBI" id="CHEBI:29035"/>
    </cofactor>
    <cofactor evidence="3">
        <name>Fe(2+)</name>
        <dbReference type="ChEBI" id="CHEBI:29033"/>
    </cofactor>
    <text evidence="3">Binds 1 Mn(2+) or Fe(2+) ion per subunit.</text>
</comment>
<evidence type="ECO:0000256" key="2">
    <source>
        <dbReference type="ARBA" id="ARBA00020910"/>
    </source>
</evidence>
<name>A0A7Z2JJY1_9BURK</name>
<evidence type="ECO:0000256" key="4">
    <source>
        <dbReference type="RuleBase" id="RU364037"/>
    </source>
</evidence>
<keyword evidence="6" id="KW-1185">Reference proteome</keyword>
<comment type="similarity">
    <text evidence="4">Belongs to the Fur family.</text>
</comment>
<keyword evidence="4" id="KW-0678">Repressor</keyword>
<evidence type="ECO:0000256" key="1">
    <source>
        <dbReference type="ARBA" id="ARBA00011738"/>
    </source>
</evidence>
<dbReference type="CDD" id="cd07153">
    <property type="entry name" value="Fur_like"/>
    <property type="match status" value="1"/>
</dbReference>
<dbReference type="RefSeq" id="WP_158958377.1">
    <property type="nucleotide sequence ID" value="NZ_CP046916.1"/>
</dbReference>
<gene>
    <name evidence="4" type="primary">fur</name>
    <name evidence="5" type="ORF">FAZ98_33920</name>
</gene>
<dbReference type="Proteomes" id="UP000433577">
    <property type="component" value="Chromosome 4"/>
</dbReference>
<dbReference type="Pfam" id="PF01475">
    <property type="entry name" value="FUR"/>
    <property type="match status" value="1"/>
</dbReference>
<dbReference type="GO" id="GO:0008270">
    <property type="term" value="F:zinc ion binding"/>
    <property type="evidence" value="ECO:0007669"/>
    <property type="project" value="TreeGrafter"/>
</dbReference>
<evidence type="ECO:0000313" key="5">
    <source>
        <dbReference type="EMBL" id="QGZ66743.1"/>
    </source>
</evidence>
<keyword evidence="4" id="KW-0963">Cytoplasm</keyword>
<dbReference type="GO" id="GO:0045892">
    <property type="term" value="P:negative regulation of DNA-templated transcription"/>
    <property type="evidence" value="ECO:0007669"/>
    <property type="project" value="TreeGrafter"/>
</dbReference>
<keyword evidence="4" id="KW-0862">Zinc</keyword>
<dbReference type="SUPFAM" id="SSF46785">
    <property type="entry name" value="Winged helix' DNA-binding domain"/>
    <property type="match status" value="1"/>
</dbReference>
<organism evidence="5 6">
    <name type="scientific">Paraburkholderia acidisoli</name>
    <dbReference type="NCBI Taxonomy" id="2571748"/>
    <lineage>
        <taxon>Bacteria</taxon>
        <taxon>Pseudomonadati</taxon>
        <taxon>Pseudomonadota</taxon>
        <taxon>Betaproteobacteria</taxon>
        <taxon>Burkholderiales</taxon>
        <taxon>Burkholderiaceae</taxon>
        <taxon>Paraburkholderia</taxon>
    </lineage>
</organism>